<comment type="similarity">
    <text evidence="3">Belongs to the methyl-accepting chemotaxis (MCP) protein family.</text>
</comment>
<dbReference type="PROSITE" id="PS50192">
    <property type="entry name" value="T_SNARE"/>
    <property type="match status" value="1"/>
</dbReference>
<sequence>MSAGSKKKNWKKSEQNNLLLDEVITSLKALSKGKLDTLVTGEFDSEFIEVKRHLNTTIKQLSEITSSIKKDSFIVTSKAEELASSSADLNKSAQNQASSLEQIRLSMDNINNSVRDNANKLVEATQLVSQTNDKALAGKDLSKEVVSVMREIAESSEKVQEITNVINDIAFQTNLLALNAAVEAARAGDLGRGFAVVAGEVRTLSVRSADYANEIQRLVDAAMAHIKTGQKKVQSNSQAFDDMSESIKSIHELVSSVAANSEQQAVGVNEVKEAVGHISEMTQDNAQQISSQSHATDEISKRLSDMNVTVSFFDT</sequence>
<evidence type="ECO:0008006" key="10">
    <source>
        <dbReference type="Google" id="ProtNLM"/>
    </source>
</evidence>
<evidence type="ECO:0000256" key="4">
    <source>
        <dbReference type="PROSITE-ProRule" id="PRU00284"/>
    </source>
</evidence>
<dbReference type="PRINTS" id="PR00260">
    <property type="entry name" value="CHEMTRNSDUCR"/>
</dbReference>
<feature type="domain" description="T-SNARE coiled-coil homology" evidence="6">
    <location>
        <begin position="258"/>
        <end position="315"/>
    </location>
</feature>
<dbReference type="PANTHER" id="PTHR43531:SF11">
    <property type="entry name" value="METHYL-ACCEPTING CHEMOTAXIS PROTEIN 3"/>
    <property type="match status" value="1"/>
</dbReference>
<dbReference type="InterPro" id="IPR004090">
    <property type="entry name" value="Chemotax_Me-accpt_rcpt"/>
</dbReference>
<dbReference type="PROSITE" id="PS50111">
    <property type="entry name" value="CHEMOTAXIS_TRANSDUC_2"/>
    <property type="match status" value="1"/>
</dbReference>
<dbReference type="InterPro" id="IPR003660">
    <property type="entry name" value="HAMP_dom"/>
</dbReference>
<evidence type="ECO:0000256" key="2">
    <source>
        <dbReference type="ARBA" id="ARBA00023224"/>
    </source>
</evidence>
<dbReference type="PANTHER" id="PTHR43531">
    <property type="entry name" value="PROTEIN ICFG"/>
    <property type="match status" value="1"/>
</dbReference>
<organism evidence="8 9">
    <name type="scientific">Piscirickettsia litoralis</name>
    <dbReference type="NCBI Taxonomy" id="1891921"/>
    <lineage>
        <taxon>Bacteria</taxon>
        <taxon>Pseudomonadati</taxon>
        <taxon>Pseudomonadota</taxon>
        <taxon>Gammaproteobacteria</taxon>
        <taxon>Thiotrichales</taxon>
        <taxon>Piscirickettsiaceae</taxon>
        <taxon>Piscirickettsia</taxon>
    </lineage>
</organism>
<dbReference type="Pfam" id="PF00015">
    <property type="entry name" value="MCPsignal"/>
    <property type="match status" value="1"/>
</dbReference>
<dbReference type="Proteomes" id="UP000094329">
    <property type="component" value="Unassembled WGS sequence"/>
</dbReference>
<evidence type="ECO:0000259" key="5">
    <source>
        <dbReference type="PROSITE" id="PS50111"/>
    </source>
</evidence>
<dbReference type="PROSITE" id="PS50885">
    <property type="entry name" value="HAMP"/>
    <property type="match status" value="1"/>
</dbReference>
<feature type="domain" description="Methyl-accepting transducer" evidence="5">
    <location>
        <begin position="71"/>
        <end position="300"/>
    </location>
</feature>
<dbReference type="InterPro" id="IPR000727">
    <property type="entry name" value="T_SNARE_dom"/>
</dbReference>
<dbReference type="InterPro" id="IPR051310">
    <property type="entry name" value="MCP_chemotaxis"/>
</dbReference>
<evidence type="ECO:0000259" key="7">
    <source>
        <dbReference type="PROSITE" id="PS50885"/>
    </source>
</evidence>
<gene>
    <name evidence="8" type="ORF">BGC07_01765</name>
</gene>
<dbReference type="SMART" id="SM00283">
    <property type="entry name" value="MA"/>
    <property type="match status" value="1"/>
</dbReference>
<comment type="caution">
    <text evidence="8">The sequence shown here is derived from an EMBL/GenBank/DDBJ whole genome shotgun (WGS) entry which is preliminary data.</text>
</comment>
<name>A0ABX2ZZ94_9GAMM</name>
<evidence type="ECO:0000256" key="3">
    <source>
        <dbReference type="ARBA" id="ARBA00029447"/>
    </source>
</evidence>
<accession>A0ABX2ZZ94</accession>
<evidence type="ECO:0000259" key="6">
    <source>
        <dbReference type="PROSITE" id="PS50192"/>
    </source>
</evidence>
<keyword evidence="1" id="KW-0145">Chemotaxis</keyword>
<dbReference type="SUPFAM" id="SSF58104">
    <property type="entry name" value="Methyl-accepting chemotaxis protein (MCP) signaling domain"/>
    <property type="match status" value="1"/>
</dbReference>
<protein>
    <recommendedName>
        <fullName evidence="10">Methyl-accepting transducer domain-containing protein</fullName>
    </recommendedName>
</protein>
<dbReference type="EMBL" id="MDTU01000001">
    <property type="protein sequence ID" value="ODN41921.1"/>
    <property type="molecule type" value="Genomic_DNA"/>
</dbReference>
<reference evidence="8 9" key="1">
    <citation type="submission" date="2016-08" db="EMBL/GenBank/DDBJ databases">
        <title>Draft genome sequence of Candidatus Piscirickettsia litoralis, from seawater.</title>
        <authorList>
            <person name="Wan X."/>
            <person name="Lee A.J."/>
            <person name="Hou S."/>
            <person name="Donachie S.P."/>
        </authorList>
    </citation>
    <scope>NUCLEOTIDE SEQUENCE [LARGE SCALE GENOMIC DNA]</scope>
    <source>
        <strain evidence="8 9">Y2</strain>
    </source>
</reference>
<proteinExistence type="inferred from homology"/>
<evidence type="ECO:0000256" key="1">
    <source>
        <dbReference type="ARBA" id="ARBA00022500"/>
    </source>
</evidence>
<dbReference type="InterPro" id="IPR004089">
    <property type="entry name" value="MCPsignal_dom"/>
</dbReference>
<keyword evidence="2 4" id="KW-0807">Transducer</keyword>
<evidence type="ECO:0000313" key="8">
    <source>
        <dbReference type="EMBL" id="ODN41921.1"/>
    </source>
</evidence>
<keyword evidence="9" id="KW-1185">Reference proteome</keyword>
<dbReference type="Gene3D" id="1.10.287.950">
    <property type="entry name" value="Methyl-accepting chemotaxis protein"/>
    <property type="match status" value="1"/>
</dbReference>
<dbReference type="RefSeq" id="WP_069311722.1">
    <property type="nucleotide sequence ID" value="NZ_MDTU01000001.1"/>
</dbReference>
<feature type="domain" description="HAMP" evidence="7">
    <location>
        <begin position="20"/>
        <end position="66"/>
    </location>
</feature>
<evidence type="ECO:0000313" key="9">
    <source>
        <dbReference type="Proteomes" id="UP000094329"/>
    </source>
</evidence>